<dbReference type="AlphaFoldDB" id="A0AB38A656"/>
<evidence type="ECO:0000256" key="2">
    <source>
        <dbReference type="ARBA" id="ARBA00022692"/>
    </source>
</evidence>
<comment type="caution">
    <text evidence="6">The sequence shown here is derived from an EMBL/GenBank/DDBJ whole genome shotgun (WGS) entry which is preliminary data.</text>
</comment>
<evidence type="ECO:0000313" key="6">
    <source>
        <dbReference type="EMBL" id="SEB60306.1"/>
    </source>
</evidence>
<dbReference type="PANTHER" id="PTHR33514:SF13">
    <property type="entry name" value="PROTEIN ABCI12, CHLOROPLASTIC"/>
    <property type="match status" value="1"/>
</dbReference>
<dbReference type="EMBL" id="FNSH01000001">
    <property type="protein sequence ID" value="SEB60306.1"/>
    <property type="molecule type" value="Genomic_DNA"/>
</dbReference>
<evidence type="ECO:0000256" key="1">
    <source>
        <dbReference type="ARBA" id="ARBA00004141"/>
    </source>
</evidence>
<keyword evidence="4 5" id="KW-0472">Membrane</keyword>
<evidence type="ECO:0000313" key="7">
    <source>
        <dbReference type="Proteomes" id="UP000183687"/>
    </source>
</evidence>
<sequence length="261" mass="27725">MKPTIPFGSYSPQQSWLHALDARIKVLSLIVLLVASLMVHSGAGLACLAGLLLGALVVSHASLSSLRQAAQPLALITAVSLLVNGLVLDGTGTLVLVGPVGLATAGLARSAQALARVYILLGFFLVIATTTTALQLAEACGRAIQPLARFGLPVGDITMVLSLALRFMPLCAEEYHRIMLAQKVRGVRFNTGSIAQRLEKWLSVLVPVVVGLFYKADELAISMQDRCYASAVRRHEPKPLDGRDVALFVVVTLTSVLACMM</sequence>
<dbReference type="CDD" id="cd16914">
    <property type="entry name" value="EcfT"/>
    <property type="match status" value="1"/>
</dbReference>
<dbReference type="PANTHER" id="PTHR33514">
    <property type="entry name" value="PROTEIN ABCI12, CHLOROPLASTIC"/>
    <property type="match status" value="1"/>
</dbReference>
<keyword evidence="2 5" id="KW-0812">Transmembrane</keyword>
<protein>
    <submittedName>
        <fullName evidence="6">Energy-coupling factor transport system permease protein</fullName>
    </submittedName>
</protein>
<proteinExistence type="predicted"/>
<gene>
    <name evidence="6" type="ORF">SAMN04489746_0710</name>
</gene>
<feature type="transmembrane region" description="Helical" evidence="5">
    <location>
        <begin position="73"/>
        <end position="97"/>
    </location>
</feature>
<feature type="transmembrane region" description="Helical" evidence="5">
    <location>
        <begin position="117"/>
        <end position="137"/>
    </location>
</feature>
<organism evidence="6 7">
    <name type="scientific">Atopobium minutum</name>
    <dbReference type="NCBI Taxonomy" id="1381"/>
    <lineage>
        <taxon>Bacteria</taxon>
        <taxon>Bacillati</taxon>
        <taxon>Actinomycetota</taxon>
        <taxon>Coriobacteriia</taxon>
        <taxon>Coriobacteriales</taxon>
        <taxon>Atopobiaceae</taxon>
        <taxon>Atopobium</taxon>
    </lineage>
</organism>
<dbReference type="Pfam" id="PF02361">
    <property type="entry name" value="CbiQ"/>
    <property type="match status" value="1"/>
</dbReference>
<evidence type="ECO:0000256" key="5">
    <source>
        <dbReference type="SAM" id="Phobius"/>
    </source>
</evidence>
<dbReference type="GO" id="GO:0005886">
    <property type="term" value="C:plasma membrane"/>
    <property type="evidence" value="ECO:0007669"/>
    <property type="project" value="TreeGrafter"/>
</dbReference>
<dbReference type="Proteomes" id="UP000183687">
    <property type="component" value="Unassembled WGS sequence"/>
</dbReference>
<reference evidence="6 7" key="1">
    <citation type="submission" date="2016-10" db="EMBL/GenBank/DDBJ databases">
        <authorList>
            <person name="Varghese N."/>
            <person name="Submissions S."/>
        </authorList>
    </citation>
    <scope>NUCLEOTIDE SEQUENCE [LARGE SCALE GENOMIC DNA]</scope>
    <source>
        <strain evidence="6 7">DSM 20586</strain>
    </source>
</reference>
<feature type="transmembrane region" description="Helical" evidence="5">
    <location>
        <begin position="26"/>
        <end position="53"/>
    </location>
</feature>
<name>A0AB38A656_9ACTN</name>
<dbReference type="InterPro" id="IPR003339">
    <property type="entry name" value="ABC/ECF_trnsptr_transmembrane"/>
</dbReference>
<dbReference type="RefSeq" id="WP_002563190.1">
    <property type="nucleotide sequence ID" value="NZ_CALJSN010000004.1"/>
</dbReference>
<evidence type="ECO:0000256" key="3">
    <source>
        <dbReference type="ARBA" id="ARBA00022989"/>
    </source>
</evidence>
<evidence type="ECO:0000256" key="4">
    <source>
        <dbReference type="ARBA" id="ARBA00023136"/>
    </source>
</evidence>
<accession>A0AB38A656</accession>
<comment type="subcellular location">
    <subcellularLocation>
        <location evidence="1">Membrane</location>
        <topology evidence="1">Multi-pass membrane protein</topology>
    </subcellularLocation>
</comment>
<keyword evidence="3 5" id="KW-1133">Transmembrane helix</keyword>